<name>A0A2J0YTC5_RHIML</name>
<dbReference type="GO" id="GO:0005509">
    <property type="term" value="F:calcium ion binding"/>
    <property type="evidence" value="ECO:0007669"/>
    <property type="project" value="InterPro"/>
</dbReference>
<dbReference type="AlphaFoldDB" id="A0A2J0YTC5"/>
<dbReference type="Pfam" id="PF00353">
    <property type="entry name" value="HemolysinCabind"/>
    <property type="match status" value="5"/>
</dbReference>
<feature type="region of interest" description="Disordered" evidence="3">
    <location>
        <begin position="77"/>
        <end position="114"/>
    </location>
</feature>
<evidence type="ECO:0000313" key="6">
    <source>
        <dbReference type="Proteomes" id="UP000231987"/>
    </source>
</evidence>
<evidence type="ECO:0000256" key="2">
    <source>
        <dbReference type="ARBA" id="ARBA00022525"/>
    </source>
</evidence>
<dbReference type="PANTHER" id="PTHR38340">
    <property type="entry name" value="S-LAYER PROTEIN"/>
    <property type="match status" value="1"/>
</dbReference>
<dbReference type="PROSITE" id="PS00330">
    <property type="entry name" value="HEMOLYSIN_CALCIUM"/>
    <property type="match status" value="2"/>
</dbReference>
<evidence type="ECO:0000256" key="3">
    <source>
        <dbReference type="SAM" id="MobiDB-lite"/>
    </source>
</evidence>
<proteinExistence type="predicted"/>
<dbReference type="PRINTS" id="PR00313">
    <property type="entry name" value="CABNDNGRPT"/>
</dbReference>
<feature type="compositionally biased region" description="Basic and acidic residues" evidence="3">
    <location>
        <begin position="1"/>
        <end position="14"/>
    </location>
</feature>
<protein>
    <recommendedName>
        <fullName evidence="4">Cadherin-like domain-containing protein</fullName>
    </recommendedName>
</protein>
<feature type="region of interest" description="Disordered" evidence="3">
    <location>
        <begin position="546"/>
        <end position="608"/>
    </location>
</feature>
<comment type="caution">
    <text evidence="5">The sequence shown here is derived from an EMBL/GenBank/DDBJ whole genome shotgun (WGS) entry which is preliminary data.</text>
</comment>
<feature type="region of interest" description="Disordered" evidence="3">
    <location>
        <begin position="1"/>
        <end position="26"/>
    </location>
</feature>
<dbReference type="Gene3D" id="2.150.10.10">
    <property type="entry name" value="Serralysin-like metalloprotease, C-terminal"/>
    <property type="match status" value="5"/>
</dbReference>
<evidence type="ECO:0000256" key="1">
    <source>
        <dbReference type="ARBA" id="ARBA00004613"/>
    </source>
</evidence>
<reference evidence="5 6" key="1">
    <citation type="submission" date="2017-06" db="EMBL/GenBank/DDBJ databases">
        <title>Ensifer strains isolated from leguminous trees and herbs display diverse denitrification phenotypes with some acting as strong N2O sinks.</title>
        <authorList>
            <person name="Woliy K."/>
            <person name="Mania D."/>
            <person name="Bakken L.R."/>
            <person name="Frostegard A."/>
        </authorList>
    </citation>
    <scope>NUCLEOTIDE SEQUENCE [LARGE SCALE GENOMIC DNA]</scope>
    <source>
        <strain evidence="5 6">AC50a</strain>
    </source>
</reference>
<dbReference type="Pfam" id="PF17892">
    <property type="entry name" value="Cadherin_5"/>
    <property type="match status" value="1"/>
</dbReference>
<dbReference type="InterPro" id="IPR001343">
    <property type="entry name" value="Hemolysn_Ca-bd"/>
</dbReference>
<dbReference type="Proteomes" id="UP000231987">
    <property type="component" value="Unassembled WGS sequence"/>
</dbReference>
<dbReference type="RefSeq" id="WP_100674958.1">
    <property type="nucleotide sequence ID" value="NZ_NJGD01000033.1"/>
</dbReference>
<feature type="domain" description="Cadherin-like" evidence="4">
    <location>
        <begin position="208"/>
        <end position="292"/>
    </location>
</feature>
<gene>
    <name evidence="5" type="ORF">CEJ86_31860</name>
</gene>
<sequence>MIIDVKGTKTDSGKTEGPSYQIEDERSSRTPYVIAAVLLGIAAYLKSAMPIWSRLPPEDEAPVRPEEESHLKLVDAGVMAEPLPSPKPASEGKDGTPRPIGSSSGGNWPPAEFMQDASPALSFADTFIPAFDVSDRPRFQDVVANDNFAPAAGGGAGGDAPPRAGPADDPRDNGEGDHDDGRDDEPTETPPGDDEDNDDDEDGPAASVNRAPRNSGPIHLHDMAGCAAVLIGLSELLANAWDPDGDALSIRNLSVSSGTITRTGTGWLYDPDGVGPVTITYSITDGEASVVQHAYFSVVKNAPIPGTGGDDILVGSECADAIEGCAGNDLIDGRGGDDAIGGGSGDDHIVGGAGNDAMHGGSGNDIILGADGDDRISGGDGDDRLFGDDGDDTVFGDAGNDQIHGGNGIDVLLGGEGHDIVRGDAGDDVVEGDAGDDVLDGGDGADVVAGGDGIDVIEGGRHADLLLDGAGRDTVSGGGGDDHIVVALDGDRDAYDGGNGIDTLDMSGTERGAVIDLAQGVANGSEIGGNDIDGFEVVLGGGGNDTIAGAPGNETLSGGSGDDSLDGDRGCDSVDGDAGNDTVMGGAGNDGLADGTGRDSVSGGDGNDRVVAAADGNDDVFDGGDGSDTLDYSSSEGGIVIDLDEGNASGVDIGNDTIGDFECVVGGSGDDHFVVGSQPVVLGGGTGEDLFEFTPPPPAAGSTPLLHEIIDFEVGDRIRMSKYDLFEEVFDELEDRFEDIYGDRVDEDDARIRVRHERAESIDRTVIEVDLDRDRIYETTIHLDGHRAIVIVEHA</sequence>
<comment type="subcellular location">
    <subcellularLocation>
        <location evidence="1">Secreted</location>
    </subcellularLocation>
</comment>
<dbReference type="SUPFAM" id="SSF51120">
    <property type="entry name" value="beta-Roll"/>
    <property type="match status" value="4"/>
</dbReference>
<keyword evidence="2" id="KW-0964">Secreted</keyword>
<dbReference type="InterPro" id="IPR041690">
    <property type="entry name" value="Cadherin_5"/>
</dbReference>
<feature type="compositionally biased region" description="Basic and acidic residues" evidence="3">
    <location>
        <begin position="166"/>
        <end position="181"/>
    </location>
</feature>
<evidence type="ECO:0000259" key="4">
    <source>
        <dbReference type="Pfam" id="PF17892"/>
    </source>
</evidence>
<dbReference type="InterPro" id="IPR050557">
    <property type="entry name" value="RTX_toxin/Mannuronan_C5-epim"/>
</dbReference>
<evidence type="ECO:0000313" key="5">
    <source>
        <dbReference type="EMBL" id="PJR09116.1"/>
    </source>
</evidence>
<dbReference type="PANTHER" id="PTHR38340:SF1">
    <property type="entry name" value="S-LAYER PROTEIN"/>
    <property type="match status" value="1"/>
</dbReference>
<dbReference type="InterPro" id="IPR011049">
    <property type="entry name" value="Serralysin-like_metalloprot_C"/>
</dbReference>
<accession>A0A2J0YTC5</accession>
<feature type="compositionally biased region" description="Acidic residues" evidence="3">
    <location>
        <begin position="182"/>
        <end position="203"/>
    </location>
</feature>
<dbReference type="EMBL" id="NJGD01000033">
    <property type="protein sequence ID" value="PJR09116.1"/>
    <property type="molecule type" value="Genomic_DNA"/>
</dbReference>
<dbReference type="InterPro" id="IPR018511">
    <property type="entry name" value="Hemolysin-typ_Ca-bd_CS"/>
</dbReference>
<feature type="region of interest" description="Disordered" evidence="3">
    <location>
        <begin position="150"/>
        <end position="216"/>
    </location>
</feature>
<organism evidence="5 6">
    <name type="scientific">Rhizobium meliloti</name>
    <name type="common">Ensifer meliloti</name>
    <name type="synonym">Sinorhizobium meliloti</name>
    <dbReference type="NCBI Taxonomy" id="382"/>
    <lineage>
        <taxon>Bacteria</taxon>
        <taxon>Pseudomonadati</taxon>
        <taxon>Pseudomonadota</taxon>
        <taxon>Alphaproteobacteria</taxon>
        <taxon>Hyphomicrobiales</taxon>
        <taxon>Rhizobiaceae</taxon>
        <taxon>Sinorhizobium/Ensifer group</taxon>
        <taxon>Sinorhizobium</taxon>
    </lineage>
</organism>
<dbReference type="GO" id="GO:0005576">
    <property type="term" value="C:extracellular region"/>
    <property type="evidence" value="ECO:0007669"/>
    <property type="project" value="UniProtKB-SubCell"/>
</dbReference>